<keyword evidence="3" id="KW-0813">Transport</keyword>
<evidence type="ECO:0000256" key="1">
    <source>
        <dbReference type="ARBA" id="ARBA00004651"/>
    </source>
</evidence>
<feature type="transmembrane region" description="Helical" evidence="8">
    <location>
        <begin position="259"/>
        <end position="279"/>
    </location>
</feature>
<dbReference type="InterPro" id="IPR051449">
    <property type="entry name" value="ABC-2_transporter_component"/>
</dbReference>
<comment type="subcellular location">
    <subcellularLocation>
        <location evidence="1">Cell membrane</location>
        <topology evidence="1">Multi-pass membrane protein</topology>
    </subcellularLocation>
</comment>
<dbReference type="Proteomes" id="UP000036873">
    <property type="component" value="Unassembled WGS sequence"/>
</dbReference>
<evidence type="ECO:0000256" key="7">
    <source>
        <dbReference type="ARBA" id="ARBA00023136"/>
    </source>
</evidence>
<keyword evidence="7 8" id="KW-0472">Membrane</keyword>
<evidence type="ECO:0000256" key="4">
    <source>
        <dbReference type="ARBA" id="ARBA00022475"/>
    </source>
</evidence>
<dbReference type="STRING" id="52689.AKG39_16930"/>
<dbReference type="InterPro" id="IPR013525">
    <property type="entry name" value="ABC2_TM"/>
</dbReference>
<dbReference type="Pfam" id="PF12698">
    <property type="entry name" value="ABC2_membrane_3"/>
    <property type="match status" value="1"/>
</dbReference>
<dbReference type="PATRIC" id="fig|52689.4.peg.2936"/>
<dbReference type="PANTHER" id="PTHR30294">
    <property type="entry name" value="MEMBRANE COMPONENT OF ABC TRANSPORTER YHHJ-RELATED"/>
    <property type="match status" value="1"/>
</dbReference>
<dbReference type="PROSITE" id="PS51012">
    <property type="entry name" value="ABC_TM2"/>
    <property type="match status" value="1"/>
</dbReference>
<proteinExistence type="inferred from homology"/>
<evidence type="ECO:0000256" key="2">
    <source>
        <dbReference type="ARBA" id="ARBA00007783"/>
    </source>
</evidence>
<comment type="similarity">
    <text evidence="2">Belongs to the ABC-2 integral membrane protein family.</text>
</comment>
<evidence type="ECO:0000256" key="3">
    <source>
        <dbReference type="ARBA" id="ARBA00022448"/>
    </source>
</evidence>
<comment type="caution">
    <text evidence="10">The sequence shown here is derived from an EMBL/GenBank/DDBJ whole genome shotgun (WGS) entry which is preliminary data.</text>
</comment>
<evidence type="ECO:0000313" key="10">
    <source>
        <dbReference type="EMBL" id="KNZ40544.1"/>
    </source>
</evidence>
<feature type="domain" description="ABC transmembrane type-2" evidence="9">
    <location>
        <begin position="119"/>
        <end position="340"/>
    </location>
</feature>
<dbReference type="PANTHER" id="PTHR30294:SF38">
    <property type="entry name" value="TRANSPORT PERMEASE PROTEIN"/>
    <property type="match status" value="1"/>
</dbReference>
<keyword evidence="6 8" id="KW-1133">Transmembrane helix</keyword>
<dbReference type="GO" id="GO:0140359">
    <property type="term" value="F:ABC-type transporter activity"/>
    <property type="evidence" value="ECO:0007669"/>
    <property type="project" value="InterPro"/>
</dbReference>
<feature type="transmembrane region" description="Helical" evidence="8">
    <location>
        <begin position="227"/>
        <end position="252"/>
    </location>
</feature>
<dbReference type="EMBL" id="LGYO01000052">
    <property type="protein sequence ID" value="KNZ40544.1"/>
    <property type="molecule type" value="Genomic_DNA"/>
</dbReference>
<feature type="transmembrane region" description="Helical" evidence="8">
    <location>
        <begin position="150"/>
        <end position="172"/>
    </location>
</feature>
<organism evidence="10 11">
    <name type="scientific">Acetobacterium bakii</name>
    <dbReference type="NCBI Taxonomy" id="52689"/>
    <lineage>
        <taxon>Bacteria</taxon>
        <taxon>Bacillati</taxon>
        <taxon>Bacillota</taxon>
        <taxon>Clostridia</taxon>
        <taxon>Eubacteriales</taxon>
        <taxon>Eubacteriaceae</taxon>
        <taxon>Acetobacterium</taxon>
    </lineage>
</organism>
<reference evidence="11" key="1">
    <citation type="submission" date="2015-07" db="EMBL/GenBank/DDBJ databases">
        <title>Draft genome sequence of Acetobacterium bakii DSM 8293, a potential psychrophilic chemical producer through syngas fermentation.</title>
        <authorList>
            <person name="Song Y."/>
            <person name="Hwang S."/>
            <person name="Cho B.-K."/>
        </authorList>
    </citation>
    <scope>NUCLEOTIDE SEQUENCE [LARGE SCALE GENOMIC DNA]</scope>
    <source>
        <strain evidence="11">DSM 8239</strain>
    </source>
</reference>
<feature type="transmembrane region" description="Helical" evidence="8">
    <location>
        <begin position="315"/>
        <end position="337"/>
    </location>
</feature>
<protein>
    <recommendedName>
        <fullName evidence="9">ABC transmembrane type-2 domain-containing protein</fullName>
    </recommendedName>
</protein>
<evidence type="ECO:0000259" key="9">
    <source>
        <dbReference type="PROSITE" id="PS51012"/>
    </source>
</evidence>
<accession>A0A0L6TW95</accession>
<evidence type="ECO:0000256" key="8">
    <source>
        <dbReference type="SAM" id="Phobius"/>
    </source>
</evidence>
<feature type="transmembrane region" description="Helical" evidence="8">
    <location>
        <begin position="193"/>
        <end position="215"/>
    </location>
</feature>
<keyword evidence="4" id="KW-1003">Cell membrane</keyword>
<dbReference type="AlphaFoldDB" id="A0A0L6TW95"/>
<dbReference type="InterPro" id="IPR047817">
    <property type="entry name" value="ABC2_TM_bact-type"/>
</dbReference>
<keyword evidence="5 8" id="KW-0812">Transmembrane</keyword>
<gene>
    <name evidence="10" type="ORF">AKG39_16930</name>
</gene>
<keyword evidence="11" id="KW-1185">Reference proteome</keyword>
<sequence>MRSGGRIMLSIVKRILGQMKNDKRSLGLLLFAPLLILTLLFFILGDSNYLPQITVVDMNEKFVTELENHATVIAVTEKPGAADYLEANGIDALIWTDTTDTHIDLLEKSSKSAAALEAIQETNKALQPSQNELIIDYVYETSGDNQLDSLGYIFLGVISFFFVFILSGMSFVRERFGQTLERMLMTPISRIDVIGGYTLGYGLLAALQSVVIILYAVYGLQLQVEGSVALCTLVMILMAFSAVSVGALVSIFANNELQLVQFIPVIIIPQIFFSGLIPIDTIPFGLGNLCYLTPIYYGCTALEMIMIQGKGFSEIWPWLLGSVVFIGVLFLANVIALKKYRRL</sequence>
<name>A0A0L6TW95_9FIRM</name>
<evidence type="ECO:0000256" key="6">
    <source>
        <dbReference type="ARBA" id="ARBA00022989"/>
    </source>
</evidence>
<evidence type="ECO:0000313" key="11">
    <source>
        <dbReference type="Proteomes" id="UP000036873"/>
    </source>
</evidence>
<evidence type="ECO:0000256" key="5">
    <source>
        <dbReference type="ARBA" id="ARBA00022692"/>
    </source>
</evidence>
<dbReference type="GO" id="GO:0005886">
    <property type="term" value="C:plasma membrane"/>
    <property type="evidence" value="ECO:0007669"/>
    <property type="project" value="UniProtKB-SubCell"/>
</dbReference>